<accession>A0A7W3JG18</accession>
<evidence type="ECO:0000313" key="3">
    <source>
        <dbReference type="Proteomes" id="UP000321154"/>
    </source>
</evidence>
<comment type="caution">
    <text evidence="2">The sequence shown here is derived from an EMBL/GenBank/DDBJ whole genome shotgun (WGS) entry which is preliminary data.</text>
</comment>
<dbReference type="RefSeq" id="WP_146856014.1">
    <property type="nucleotide sequence ID" value="NZ_BAAAHR010000002.1"/>
</dbReference>
<reference evidence="2 4" key="2">
    <citation type="submission" date="2020-07" db="EMBL/GenBank/DDBJ databases">
        <title>Sequencing the genomes of 1000 actinobacteria strains.</title>
        <authorList>
            <person name="Klenk H.-P."/>
        </authorList>
    </citation>
    <scope>NUCLEOTIDE SEQUENCE [LARGE SCALE GENOMIC DNA]</scope>
    <source>
        <strain evidence="2 4">DSM 10309</strain>
    </source>
</reference>
<dbReference type="GO" id="GO:0016874">
    <property type="term" value="F:ligase activity"/>
    <property type="evidence" value="ECO:0007669"/>
    <property type="project" value="UniProtKB-KW"/>
</dbReference>
<dbReference type="EMBL" id="JACGWW010000001">
    <property type="protein sequence ID" value="MBA8812138.1"/>
    <property type="molecule type" value="Genomic_DNA"/>
</dbReference>
<dbReference type="AlphaFoldDB" id="A0A7W3JG18"/>
<evidence type="ECO:0000313" key="2">
    <source>
        <dbReference type="EMBL" id="MBA8812138.1"/>
    </source>
</evidence>
<dbReference type="InterPro" id="IPR009097">
    <property type="entry name" value="Cyclic_Pdiesterase"/>
</dbReference>
<protein>
    <submittedName>
        <fullName evidence="2">2'-5' RNA ligase</fullName>
    </submittedName>
</protein>
<proteinExistence type="predicted"/>
<keyword evidence="2" id="KW-0436">Ligase</keyword>
<dbReference type="SUPFAM" id="SSF55144">
    <property type="entry name" value="LigT-like"/>
    <property type="match status" value="1"/>
</dbReference>
<reference evidence="1 3" key="1">
    <citation type="submission" date="2019-07" db="EMBL/GenBank/DDBJ databases">
        <title>Whole genome shotgun sequence of Frigoribacterium faeni NBRC 103066.</title>
        <authorList>
            <person name="Hosoyama A."/>
            <person name="Uohara A."/>
            <person name="Ohji S."/>
            <person name="Ichikawa N."/>
        </authorList>
    </citation>
    <scope>NUCLEOTIDE SEQUENCE [LARGE SCALE GENOMIC DNA]</scope>
    <source>
        <strain evidence="1 3">NBRC 103066</strain>
    </source>
</reference>
<dbReference type="EMBL" id="BJUV01000021">
    <property type="protein sequence ID" value="GEK83875.1"/>
    <property type="molecule type" value="Genomic_DNA"/>
</dbReference>
<name>A0A7W3JG18_9MICO</name>
<dbReference type="Proteomes" id="UP000522688">
    <property type="component" value="Unassembled WGS sequence"/>
</dbReference>
<sequence length="179" mass="18823">MHSIELLLDDASDAAVRDDWRLLAEAGLPSLAGHTGATNAPHLTLSAAARFDDRADPRLLDVFSRLPVSVEWGGFVVFGRGPRGLVLARGVVATSALLDLHRTVHESVGGAGPVEHSAPGRWTPHVTLASRLSPEQLGRALEVLSESEVDGATARLTSARRWDGDARVVVPLGGPTPPG</sequence>
<organism evidence="2 4">
    <name type="scientific">Frigoribacterium faeni</name>
    <dbReference type="NCBI Taxonomy" id="145483"/>
    <lineage>
        <taxon>Bacteria</taxon>
        <taxon>Bacillati</taxon>
        <taxon>Actinomycetota</taxon>
        <taxon>Actinomycetes</taxon>
        <taxon>Micrococcales</taxon>
        <taxon>Microbacteriaceae</taxon>
        <taxon>Frigoribacterium</taxon>
    </lineage>
</organism>
<dbReference type="Pfam" id="PF13563">
    <property type="entry name" value="2_5_RNA_ligase2"/>
    <property type="match status" value="1"/>
</dbReference>
<evidence type="ECO:0000313" key="1">
    <source>
        <dbReference type="EMBL" id="GEK83875.1"/>
    </source>
</evidence>
<gene>
    <name evidence="2" type="ORF">FB463_000362</name>
    <name evidence="1" type="ORF">FFA01_21840</name>
</gene>
<dbReference type="Gene3D" id="3.90.1140.10">
    <property type="entry name" value="Cyclic phosphodiesterase"/>
    <property type="match status" value="1"/>
</dbReference>
<keyword evidence="3" id="KW-1185">Reference proteome</keyword>
<evidence type="ECO:0000313" key="4">
    <source>
        <dbReference type="Proteomes" id="UP000522688"/>
    </source>
</evidence>
<dbReference type="OrthoDB" id="3397424at2"/>
<dbReference type="Proteomes" id="UP000321154">
    <property type="component" value="Unassembled WGS sequence"/>
</dbReference>